<gene>
    <name evidence="2" type="ORF">PG993_011044</name>
</gene>
<organism evidence="2 3">
    <name type="scientific">Apiospora rasikravindrae</name>
    <dbReference type="NCBI Taxonomy" id="990691"/>
    <lineage>
        <taxon>Eukaryota</taxon>
        <taxon>Fungi</taxon>
        <taxon>Dikarya</taxon>
        <taxon>Ascomycota</taxon>
        <taxon>Pezizomycotina</taxon>
        <taxon>Sordariomycetes</taxon>
        <taxon>Xylariomycetidae</taxon>
        <taxon>Amphisphaeriales</taxon>
        <taxon>Apiosporaceae</taxon>
        <taxon>Apiospora</taxon>
    </lineage>
</organism>
<dbReference type="EMBL" id="JAQQWK010000010">
    <property type="protein sequence ID" value="KAK8029753.1"/>
    <property type="molecule type" value="Genomic_DNA"/>
</dbReference>
<comment type="caution">
    <text evidence="2">The sequence shown here is derived from an EMBL/GenBank/DDBJ whole genome shotgun (WGS) entry which is preliminary data.</text>
</comment>
<protein>
    <submittedName>
        <fullName evidence="2">Uncharacterized protein</fullName>
    </submittedName>
</protein>
<feature type="compositionally biased region" description="Basic and acidic residues" evidence="1">
    <location>
        <begin position="193"/>
        <end position="202"/>
    </location>
</feature>
<feature type="region of interest" description="Disordered" evidence="1">
    <location>
        <begin position="173"/>
        <end position="202"/>
    </location>
</feature>
<proteinExistence type="predicted"/>
<dbReference type="Proteomes" id="UP001444661">
    <property type="component" value="Unassembled WGS sequence"/>
</dbReference>
<evidence type="ECO:0000313" key="2">
    <source>
        <dbReference type="EMBL" id="KAK8029753.1"/>
    </source>
</evidence>
<name>A0ABR1SD41_9PEZI</name>
<reference evidence="2 3" key="1">
    <citation type="submission" date="2023-01" db="EMBL/GenBank/DDBJ databases">
        <title>Analysis of 21 Apiospora genomes using comparative genomics revels a genus with tremendous synthesis potential of carbohydrate active enzymes and secondary metabolites.</title>
        <authorList>
            <person name="Sorensen T."/>
        </authorList>
    </citation>
    <scope>NUCLEOTIDE SEQUENCE [LARGE SCALE GENOMIC DNA]</scope>
    <source>
        <strain evidence="2 3">CBS 33761</strain>
    </source>
</reference>
<evidence type="ECO:0000256" key="1">
    <source>
        <dbReference type="SAM" id="MobiDB-lite"/>
    </source>
</evidence>
<evidence type="ECO:0000313" key="3">
    <source>
        <dbReference type="Proteomes" id="UP001444661"/>
    </source>
</evidence>
<accession>A0ABR1SD41</accession>
<keyword evidence="3" id="KW-1185">Reference proteome</keyword>
<sequence>MPPSPPLNLIAHFDIPTIGQSDAFHLANLLLRVIAVSHHRDIGPRNIRSRFRVIVVALGSTLVIGLVGGRRRRFLVLLGFLVILIGKDIDVEDDPLEPWNALHVRGELVQLSGSVGRHRPPIHPVGTPGGIGKPELDCPDVRAQRANRRQVLLVQSVDINHATVGPEAVVKGPQGGFNVPHEAGLAPDPLQEDGDRRSLARV</sequence>